<sequence length="116" mass="13139">MTTLEEHINKQKKFILEQKRRLMELMSEELLKDAFTKEKKGKDKLMTGPIGISVGSDQDAVICAGEAILAILQEPRDELTIQKALDVFESRCTVKDVAISHCNIQMGIEDFELEDD</sequence>
<name>A0A0F9M8Z2_9ZZZZ</name>
<dbReference type="AlphaFoldDB" id="A0A0F9M8Z2"/>
<reference evidence="1" key="1">
    <citation type="journal article" date="2015" name="Nature">
        <title>Complex archaea that bridge the gap between prokaryotes and eukaryotes.</title>
        <authorList>
            <person name="Spang A."/>
            <person name="Saw J.H."/>
            <person name="Jorgensen S.L."/>
            <person name="Zaremba-Niedzwiedzka K."/>
            <person name="Martijn J."/>
            <person name="Lind A.E."/>
            <person name="van Eijk R."/>
            <person name="Schleper C."/>
            <person name="Guy L."/>
            <person name="Ettema T.J."/>
        </authorList>
    </citation>
    <scope>NUCLEOTIDE SEQUENCE</scope>
</reference>
<dbReference type="EMBL" id="LAZR01005960">
    <property type="protein sequence ID" value="KKM95796.1"/>
    <property type="molecule type" value="Genomic_DNA"/>
</dbReference>
<accession>A0A0F9M8Z2</accession>
<organism evidence="1">
    <name type="scientific">marine sediment metagenome</name>
    <dbReference type="NCBI Taxonomy" id="412755"/>
    <lineage>
        <taxon>unclassified sequences</taxon>
        <taxon>metagenomes</taxon>
        <taxon>ecological metagenomes</taxon>
    </lineage>
</organism>
<protein>
    <submittedName>
        <fullName evidence="1">Uncharacterized protein</fullName>
    </submittedName>
</protein>
<gene>
    <name evidence="1" type="ORF">LCGC14_1184570</name>
</gene>
<evidence type="ECO:0000313" key="1">
    <source>
        <dbReference type="EMBL" id="KKM95796.1"/>
    </source>
</evidence>
<comment type="caution">
    <text evidence="1">The sequence shown here is derived from an EMBL/GenBank/DDBJ whole genome shotgun (WGS) entry which is preliminary data.</text>
</comment>
<proteinExistence type="predicted"/>